<dbReference type="Proteomes" id="UP001620626">
    <property type="component" value="Unassembled WGS sequence"/>
</dbReference>
<gene>
    <name evidence="2" type="ORF">niasHT_035105</name>
</gene>
<sequence length="124" mass="13905">MLEIVWEPKAVCKMPCTSPNRCWEPVHFDNPNICLGPSVDPNGFHNYFSLPQLHFLLFTLLNFFIGLICGAIVVCALFLFFDKCCLKRSKRANNIGTFRHVHRGSQAHPTLGGLSVPMQMATAV</sequence>
<reference evidence="2 3" key="1">
    <citation type="submission" date="2024-10" db="EMBL/GenBank/DDBJ databases">
        <authorList>
            <person name="Kim D."/>
        </authorList>
    </citation>
    <scope>NUCLEOTIDE SEQUENCE [LARGE SCALE GENOMIC DNA]</scope>
    <source>
        <strain evidence="2">BH-2024</strain>
    </source>
</reference>
<organism evidence="2 3">
    <name type="scientific">Heterodera trifolii</name>
    <dbReference type="NCBI Taxonomy" id="157864"/>
    <lineage>
        <taxon>Eukaryota</taxon>
        <taxon>Metazoa</taxon>
        <taxon>Ecdysozoa</taxon>
        <taxon>Nematoda</taxon>
        <taxon>Chromadorea</taxon>
        <taxon>Rhabditida</taxon>
        <taxon>Tylenchina</taxon>
        <taxon>Tylenchomorpha</taxon>
        <taxon>Tylenchoidea</taxon>
        <taxon>Heteroderidae</taxon>
        <taxon>Heteroderinae</taxon>
        <taxon>Heterodera</taxon>
    </lineage>
</organism>
<evidence type="ECO:0000313" key="3">
    <source>
        <dbReference type="Proteomes" id="UP001620626"/>
    </source>
</evidence>
<dbReference type="EMBL" id="JBICBT010001201">
    <property type="protein sequence ID" value="KAL3078622.1"/>
    <property type="molecule type" value="Genomic_DNA"/>
</dbReference>
<accession>A0ABD2IEI5</accession>
<keyword evidence="3" id="KW-1185">Reference proteome</keyword>
<keyword evidence="1" id="KW-1133">Transmembrane helix</keyword>
<name>A0ABD2IEI5_9BILA</name>
<keyword evidence="1" id="KW-0472">Membrane</keyword>
<evidence type="ECO:0000313" key="2">
    <source>
        <dbReference type="EMBL" id="KAL3078622.1"/>
    </source>
</evidence>
<evidence type="ECO:0000256" key="1">
    <source>
        <dbReference type="SAM" id="Phobius"/>
    </source>
</evidence>
<protein>
    <submittedName>
        <fullName evidence="2">Uncharacterized protein</fullName>
    </submittedName>
</protein>
<dbReference type="AlphaFoldDB" id="A0ABD2IEI5"/>
<keyword evidence="1" id="KW-0812">Transmembrane</keyword>
<comment type="caution">
    <text evidence="2">The sequence shown here is derived from an EMBL/GenBank/DDBJ whole genome shotgun (WGS) entry which is preliminary data.</text>
</comment>
<feature type="transmembrane region" description="Helical" evidence="1">
    <location>
        <begin position="55"/>
        <end position="81"/>
    </location>
</feature>
<proteinExistence type="predicted"/>